<organism evidence="7 8">
    <name type="scientific">Hymenobacter rigui</name>
    <dbReference type="NCBI Taxonomy" id="334424"/>
    <lineage>
        <taxon>Bacteria</taxon>
        <taxon>Pseudomonadati</taxon>
        <taxon>Bacteroidota</taxon>
        <taxon>Cytophagia</taxon>
        <taxon>Cytophagales</taxon>
        <taxon>Hymenobacteraceae</taxon>
        <taxon>Hymenobacter</taxon>
    </lineage>
</organism>
<feature type="signal peptide" evidence="5">
    <location>
        <begin position="1"/>
        <end position="21"/>
    </location>
</feature>
<reference evidence="7 8" key="1">
    <citation type="submission" date="2018-12" db="EMBL/GenBank/DDBJ databases">
        <authorList>
            <person name="Feng G."/>
            <person name="Zhu H."/>
        </authorList>
    </citation>
    <scope>NUCLEOTIDE SEQUENCE [LARGE SCALE GENOMIC DNA]</scope>
    <source>
        <strain evidence="7 8">KCTC 12533</strain>
    </source>
</reference>
<dbReference type="PANTHER" id="PTHR40980:SF4">
    <property type="entry name" value="TONB-DEPENDENT RECEPTOR-LIKE BETA-BARREL DOMAIN-CONTAINING PROTEIN"/>
    <property type="match status" value="1"/>
</dbReference>
<keyword evidence="8" id="KW-1185">Reference proteome</keyword>
<dbReference type="Gene3D" id="2.60.40.1120">
    <property type="entry name" value="Carboxypeptidase-like, regulatory domain"/>
    <property type="match status" value="1"/>
</dbReference>
<dbReference type="RefSeq" id="WP_125424257.1">
    <property type="nucleotide sequence ID" value="NZ_RWIT01000021.1"/>
</dbReference>
<keyword evidence="5" id="KW-0732">Signal</keyword>
<evidence type="ECO:0000256" key="3">
    <source>
        <dbReference type="ARBA" id="ARBA00023237"/>
    </source>
</evidence>
<dbReference type="InterPro" id="IPR036942">
    <property type="entry name" value="Beta-barrel_TonB_sf"/>
</dbReference>
<comment type="subcellular location">
    <subcellularLocation>
        <location evidence="1">Cell outer membrane</location>
    </subcellularLocation>
</comment>
<dbReference type="OrthoDB" id="905812at2"/>
<dbReference type="PROSITE" id="PS51257">
    <property type="entry name" value="PROKAR_LIPOPROTEIN"/>
    <property type="match status" value="1"/>
</dbReference>
<gene>
    <name evidence="7" type="ORF">EI291_21035</name>
</gene>
<feature type="domain" description="Outer membrane protein beta-barrel" evidence="6">
    <location>
        <begin position="397"/>
        <end position="787"/>
    </location>
</feature>
<dbReference type="InterPro" id="IPR037066">
    <property type="entry name" value="Plug_dom_sf"/>
</dbReference>
<dbReference type="GO" id="GO:0009279">
    <property type="term" value="C:cell outer membrane"/>
    <property type="evidence" value="ECO:0007669"/>
    <property type="project" value="UniProtKB-SubCell"/>
</dbReference>
<feature type="chain" id="PRO_5018674999" evidence="5">
    <location>
        <begin position="22"/>
        <end position="815"/>
    </location>
</feature>
<evidence type="ECO:0000256" key="5">
    <source>
        <dbReference type="SAM" id="SignalP"/>
    </source>
</evidence>
<dbReference type="Pfam" id="PF13620">
    <property type="entry name" value="CarboxypepD_reg"/>
    <property type="match status" value="1"/>
</dbReference>
<feature type="compositionally biased region" description="Basic and acidic residues" evidence="4">
    <location>
        <begin position="802"/>
        <end position="815"/>
    </location>
</feature>
<evidence type="ECO:0000256" key="1">
    <source>
        <dbReference type="ARBA" id="ARBA00004442"/>
    </source>
</evidence>
<evidence type="ECO:0000313" key="8">
    <source>
        <dbReference type="Proteomes" id="UP000273500"/>
    </source>
</evidence>
<protein>
    <submittedName>
        <fullName evidence="7">TonB-dependent receptor</fullName>
    </submittedName>
</protein>
<dbReference type="Gene3D" id="2.170.130.10">
    <property type="entry name" value="TonB-dependent receptor, plug domain"/>
    <property type="match status" value="1"/>
</dbReference>
<keyword evidence="3" id="KW-0998">Cell outer membrane</keyword>
<dbReference type="EMBL" id="RWIT01000021">
    <property type="protein sequence ID" value="RSK43840.1"/>
    <property type="molecule type" value="Genomic_DNA"/>
</dbReference>
<name>A0A3R9P424_9BACT</name>
<dbReference type="Pfam" id="PF14905">
    <property type="entry name" value="OMP_b-brl_3"/>
    <property type="match status" value="1"/>
</dbReference>
<dbReference type="Gene3D" id="2.40.170.20">
    <property type="entry name" value="TonB-dependent receptor, beta-barrel domain"/>
    <property type="match status" value="1"/>
</dbReference>
<evidence type="ECO:0000256" key="2">
    <source>
        <dbReference type="ARBA" id="ARBA00023136"/>
    </source>
</evidence>
<dbReference type="AlphaFoldDB" id="A0A3R9P424"/>
<feature type="region of interest" description="Disordered" evidence="4">
    <location>
        <begin position="796"/>
        <end position="815"/>
    </location>
</feature>
<keyword evidence="2" id="KW-0472">Membrane</keyword>
<dbReference type="PANTHER" id="PTHR40980">
    <property type="entry name" value="PLUG DOMAIN-CONTAINING PROTEIN"/>
    <property type="match status" value="1"/>
</dbReference>
<proteinExistence type="predicted"/>
<evidence type="ECO:0000259" key="6">
    <source>
        <dbReference type="Pfam" id="PF14905"/>
    </source>
</evidence>
<evidence type="ECO:0000313" key="7">
    <source>
        <dbReference type="EMBL" id="RSK43840.1"/>
    </source>
</evidence>
<keyword evidence="7" id="KW-0675">Receptor</keyword>
<dbReference type="SUPFAM" id="SSF49464">
    <property type="entry name" value="Carboxypeptidase regulatory domain-like"/>
    <property type="match status" value="1"/>
</dbReference>
<comment type="caution">
    <text evidence="7">The sequence shown here is derived from an EMBL/GenBank/DDBJ whole genome shotgun (WGS) entry which is preliminary data.</text>
</comment>
<dbReference type="Proteomes" id="UP000273500">
    <property type="component" value="Unassembled WGS sequence"/>
</dbReference>
<dbReference type="InterPro" id="IPR008969">
    <property type="entry name" value="CarboxyPept-like_regulatory"/>
</dbReference>
<dbReference type="InterPro" id="IPR041700">
    <property type="entry name" value="OMP_b-brl_3"/>
</dbReference>
<accession>A0A3R9P424</accession>
<dbReference type="SUPFAM" id="SSF56935">
    <property type="entry name" value="Porins"/>
    <property type="match status" value="1"/>
</dbReference>
<evidence type="ECO:0000256" key="4">
    <source>
        <dbReference type="SAM" id="MobiDB-lite"/>
    </source>
</evidence>
<sequence length="815" mass="89657">MLFIPNRLAAGCLAAAGSILACSETKAQARLIPISGTVLSTAGPLEFATVTLHQATDSAVIKTEFSDQAGHFTLAVPTEGRYLVSVNQLGYGRYWHGPVVVGSQPCAALECQLKPIATQLQNVTVTGQRPLFERLPDRTVVNVEGSVLSAGNTSLDVLARAPGVTLDANDNLGLRGRQGLLVVLDGKRVPLTGSELAAMLRALPAEQVATMELITNPPAKYDAQGGAGVIVINLKKDQRLGFNGSTNAAYGRGRYGKFTSGLTLNYRRKNLNLFGSYAYADRQTWQQLTIDRMYLQDGQPARFLEQTNIPRGHLQSHTWRAGADVTLSSRTSLGLAVSGLESQLPSIGPNESRLYDAQHQLTDVVLAQNQRNLLTPNTTANVLLRHLFQKDSLGTPELTMDADAGRYRLTRTLDLASASALRPGALPNRLLGDQQGTLTLLSAKTDYLRNLRHGLRLETGLKVSRVTSRNDVLFEREQNGGSRQPDTNLSNQFRYEETIRAGYFTLSRSGPRLSISAGLRAEQTNTLGQQAVGNQEFSRRYFQLFPSLSLQRPISEVHQLAFSLSRRLDRPTYNQLNPFRSYVDPTSYRVGNPGLWPQISTQAEVSHTYRHQTTTALRYTYTRRPILSVYLLDPDGLIAATDVNLASQDYWGLTVSSPFTPTAWWKLYANAELFYIRFRGRLQGSPLPPSQPGAILSLNSTFILSKGWSAELSGSYNSLERYGYQLVRSYGQLGMGVQKTLGRATLKLNAADALYTLPLRATSRYQPLSESFRSAQDSRVVTASVTYRFGNDKVTAARRRTGSAEEEKRRASGVQ</sequence>